<protein>
    <submittedName>
        <fullName evidence="1">Uncharacterized protein</fullName>
    </submittedName>
</protein>
<proteinExistence type="predicted"/>
<keyword evidence="2" id="KW-1185">Reference proteome</keyword>
<evidence type="ECO:0000313" key="1">
    <source>
        <dbReference type="EMBL" id="AFU86870.1"/>
    </source>
</evidence>
<dbReference type="EMBL" id="JX100813">
    <property type="protein sequence ID" value="AFU86870.1"/>
    <property type="molecule type" value="Genomic_DNA"/>
</dbReference>
<sequence>MIGAIALIIILSTIFLGVARRYGWTEPKLDLNLDPPETVRPIR</sequence>
<gene>
    <name evidence="1" type="ORF">CbK_gp038</name>
</gene>
<dbReference type="RefSeq" id="YP_006987934.1">
    <property type="nucleotide sequence ID" value="NC_019405.1"/>
</dbReference>
<name>K4JRH2_9CAUD</name>
<dbReference type="KEGG" id="vg:13994661"/>
<dbReference type="Proteomes" id="UP000013922">
    <property type="component" value="Segment"/>
</dbReference>
<reference evidence="1 2" key="1">
    <citation type="journal article" date="2012" name="BMC Genomics">
        <title>The Caulobacter crescentus phage phiCbK: genomics of a canonical phage.</title>
        <authorList>
            <person name="Gill J.J."/>
            <person name="Berry J.D."/>
            <person name="Russell W.K."/>
            <person name="Lessor L."/>
            <person name="Escobar Garcia D.A."/>
            <person name="Hernandez D."/>
            <person name="Kane A."/>
            <person name="Keene J."/>
            <person name="Maddox M."/>
            <person name="Martin R."/>
            <person name="Mohan S."/>
            <person name="Thorn A.M."/>
            <person name="Russell D.H."/>
            <person name="Young R."/>
        </authorList>
    </citation>
    <scope>NUCLEOTIDE SEQUENCE [LARGE SCALE GENOMIC DNA]</scope>
</reference>
<evidence type="ECO:0000313" key="2">
    <source>
        <dbReference type="Proteomes" id="UP000013922"/>
    </source>
</evidence>
<dbReference type="GeneID" id="13994661"/>
<organism evidence="1 2">
    <name type="scientific">Caulobacter phage phiCbK</name>
    <dbReference type="NCBI Taxonomy" id="2927985"/>
    <lineage>
        <taxon>Viruses</taxon>
        <taxon>Duplodnaviria</taxon>
        <taxon>Heunggongvirae</taxon>
        <taxon>Uroviricota</taxon>
        <taxon>Caudoviricetes</taxon>
        <taxon>Jeanschmidtviridae</taxon>
        <taxon>Shapirovirus</taxon>
        <taxon>Shapirovirus cbk</taxon>
    </lineage>
</organism>
<accession>K4JRH2</accession>